<keyword evidence="2" id="KW-1133">Transmembrane helix</keyword>
<evidence type="ECO:0000313" key="4">
    <source>
        <dbReference type="EMBL" id="ODN68304.1"/>
    </source>
</evidence>
<dbReference type="SUPFAM" id="SSF110997">
    <property type="entry name" value="Sporulation related repeat"/>
    <property type="match status" value="1"/>
</dbReference>
<keyword evidence="4" id="KW-0131">Cell cycle</keyword>
<dbReference type="GO" id="GO:0042834">
    <property type="term" value="F:peptidoglycan binding"/>
    <property type="evidence" value="ECO:0007669"/>
    <property type="project" value="InterPro"/>
</dbReference>
<dbReference type="AlphaFoldDB" id="A0A1E3GWD3"/>
<feature type="region of interest" description="Disordered" evidence="1">
    <location>
        <begin position="81"/>
        <end position="114"/>
    </location>
</feature>
<evidence type="ECO:0000256" key="1">
    <source>
        <dbReference type="SAM" id="MobiDB-lite"/>
    </source>
</evidence>
<dbReference type="EMBL" id="MCRI01000001">
    <property type="protein sequence ID" value="ODN68304.1"/>
    <property type="molecule type" value="Genomic_DNA"/>
</dbReference>
<evidence type="ECO:0000259" key="3">
    <source>
        <dbReference type="PROSITE" id="PS51724"/>
    </source>
</evidence>
<dbReference type="Gene3D" id="3.30.70.1070">
    <property type="entry name" value="Sporulation related repeat"/>
    <property type="match status" value="1"/>
</dbReference>
<feature type="compositionally biased region" description="Basic residues" evidence="1">
    <location>
        <begin position="1"/>
        <end position="11"/>
    </location>
</feature>
<keyword evidence="2" id="KW-0472">Membrane</keyword>
<dbReference type="GO" id="GO:0051301">
    <property type="term" value="P:cell division"/>
    <property type="evidence" value="ECO:0007669"/>
    <property type="project" value="UniProtKB-KW"/>
</dbReference>
<dbReference type="RefSeq" id="WP_245651997.1">
    <property type="nucleotide sequence ID" value="NZ_MCRI01000001.1"/>
</dbReference>
<dbReference type="InterPro" id="IPR052521">
    <property type="entry name" value="Cell_div_SPOR-domain"/>
</dbReference>
<protein>
    <submittedName>
        <fullName evidence="4">Cell division protein FtsN</fullName>
    </submittedName>
</protein>
<reference evidence="4 5" key="1">
    <citation type="submission" date="2016-07" db="EMBL/GenBank/DDBJ databases">
        <title>Draft Genome Sequence of Methylophaga muralis Bur 1.</title>
        <authorList>
            <person name="Vasilenko O.V."/>
            <person name="Doronina N.V."/>
            <person name="Shmareva M.N."/>
            <person name="Tarlachkov S.V."/>
            <person name="Mustakhimov I."/>
            <person name="Trotsenko Y.A."/>
        </authorList>
    </citation>
    <scope>NUCLEOTIDE SEQUENCE [LARGE SCALE GENOMIC DNA]</scope>
    <source>
        <strain evidence="4 5">Bur 1</strain>
    </source>
</reference>
<organism evidence="4 5">
    <name type="scientific">Methylophaga muralis</name>
    <dbReference type="NCBI Taxonomy" id="291169"/>
    <lineage>
        <taxon>Bacteria</taxon>
        <taxon>Pseudomonadati</taxon>
        <taxon>Pseudomonadota</taxon>
        <taxon>Gammaproteobacteria</taxon>
        <taxon>Thiotrichales</taxon>
        <taxon>Piscirickettsiaceae</taxon>
        <taxon>Methylophaga</taxon>
    </lineage>
</organism>
<dbReference type="STRING" id="291169.A9E74_00277"/>
<comment type="caution">
    <text evidence="4">The sequence shown here is derived from an EMBL/GenBank/DDBJ whole genome shotgun (WGS) entry which is preliminary data.</text>
</comment>
<evidence type="ECO:0000313" key="5">
    <source>
        <dbReference type="Proteomes" id="UP000094379"/>
    </source>
</evidence>
<dbReference type="Proteomes" id="UP000094379">
    <property type="component" value="Unassembled WGS sequence"/>
</dbReference>
<keyword evidence="2" id="KW-0812">Transmembrane</keyword>
<feature type="region of interest" description="Disordered" evidence="1">
    <location>
        <begin position="1"/>
        <end position="20"/>
    </location>
</feature>
<dbReference type="Pfam" id="PF05036">
    <property type="entry name" value="SPOR"/>
    <property type="match status" value="1"/>
</dbReference>
<proteinExistence type="predicted"/>
<keyword evidence="5" id="KW-1185">Reference proteome</keyword>
<keyword evidence="4" id="KW-0132">Cell division</keyword>
<dbReference type="InterPro" id="IPR007730">
    <property type="entry name" value="SPOR-like_dom"/>
</dbReference>
<accession>A0A1E3GWD3</accession>
<sequence>MAARRNTRKPTPKQGGSMPWGPMLISFAVGAFVMFLLHLKDNVPADQQQAKTTQQQQKRAGVEPTFDFYTLLPETEVVVEKPKPIANQPQKPIVSSPPEEMAEPPQPLNETPQQTQQAAVEQPVDAVTYMIQVGSFKKLEDADGFRARLAFLGIESKVQTVTIDNTDTWHRVQVGPVAGREKADALQKQLRDNNIDSLLLRAKHG</sequence>
<dbReference type="PANTHER" id="PTHR38687">
    <property type="entry name" value="CELL DIVISION PROTEIN DEDD-RELATED"/>
    <property type="match status" value="1"/>
</dbReference>
<dbReference type="PROSITE" id="PS51724">
    <property type="entry name" value="SPOR"/>
    <property type="match status" value="1"/>
</dbReference>
<gene>
    <name evidence="4" type="primary">ftsN</name>
    <name evidence="4" type="ORF">A9E74_00277</name>
</gene>
<dbReference type="PATRIC" id="fig|291169.3.peg.280"/>
<feature type="transmembrane region" description="Helical" evidence="2">
    <location>
        <begin position="20"/>
        <end position="39"/>
    </location>
</feature>
<evidence type="ECO:0000256" key="2">
    <source>
        <dbReference type="SAM" id="Phobius"/>
    </source>
</evidence>
<name>A0A1E3GWD3_9GAMM</name>
<dbReference type="InterPro" id="IPR036680">
    <property type="entry name" value="SPOR-like_sf"/>
</dbReference>
<feature type="domain" description="SPOR" evidence="3">
    <location>
        <begin position="123"/>
        <end position="202"/>
    </location>
</feature>
<dbReference type="PANTHER" id="PTHR38687:SF2">
    <property type="entry name" value="CELL DIVISION PROTEIN FTSN"/>
    <property type="match status" value="1"/>
</dbReference>